<feature type="signal peptide" evidence="2">
    <location>
        <begin position="1"/>
        <end position="21"/>
    </location>
</feature>
<keyword evidence="2" id="KW-0732">Signal</keyword>
<dbReference type="OrthoDB" id="6241135at2759"/>
<keyword evidence="1" id="KW-0812">Transmembrane</keyword>
<organism evidence="5">
    <name type="scientific">Schistocephalus solidus</name>
    <name type="common">Tapeworm</name>
    <dbReference type="NCBI Taxonomy" id="70667"/>
    <lineage>
        <taxon>Eukaryota</taxon>
        <taxon>Metazoa</taxon>
        <taxon>Spiralia</taxon>
        <taxon>Lophotrochozoa</taxon>
        <taxon>Platyhelminthes</taxon>
        <taxon>Cestoda</taxon>
        <taxon>Eucestoda</taxon>
        <taxon>Diphyllobothriidea</taxon>
        <taxon>Diphyllobothriidae</taxon>
        <taxon>Schistocephalus</taxon>
    </lineage>
</organism>
<dbReference type="EMBL" id="UYSU01034072">
    <property type="protein sequence ID" value="VDL93663.1"/>
    <property type="molecule type" value="Genomic_DNA"/>
</dbReference>
<dbReference type="WBParaSite" id="SSLN_0000753401-mRNA-1">
    <property type="protein sequence ID" value="SSLN_0000753401-mRNA-1"/>
    <property type="gene ID" value="SSLN_0000753401"/>
</dbReference>
<dbReference type="InterPro" id="IPR036179">
    <property type="entry name" value="Ig-like_dom_sf"/>
</dbReference>
<dbReference type="SUPFAM" id="SSF48726">
    <property type="entry name" value="Immunoglobulin"/>
    <property type="match status" value="1"/>
</dbReference>
<proteinExistence type="predicted"/>
<evidence type="ECO:0000313" key="3">
    <source>
        <dbReference type="EMBL" id="VDL93663.1"/>
    </source>
</evidence>
<reference evidence="5" key="1">
    <citation type="submission" date="2016-06" db="UniProtKB">
        <authorList>
            <consortium name="WormBaseParasite"/>
        </authorList>
    </citation>
    <scope>IDENTIFICATION</scope>
</reference>
<keyword evidence="1" id="KW-0472">Membrane</keyword>
<sequence>MVPVMSVFMLLFANLNTMYYSERLDDCPRNKVPNVSITTCHSEQVEAMMIGHHPMLVSYDYKGSLYFRCFVCPGDNSKGFIWKKIERSDKPIFTMVYGVNSSLHVDLIPPGGKVLLGKDLNPKPCIAPEDGSLLIYEFDPKIYLGTYYYRGDRNFRFNNKIWYHLDVIMPLKFDKFSEKISALPEELMKTQRIDSLTQIKQIMEYLGVVLMASPAFVDISSEVMSITSRLTPIPQPNQPCGTFNLTLYRRCFVVIPASMDRSSLEKLPDNVRINYDILRRAFGFLHDWRDIADPVQKETERQNAAAKAEELGFRMQLNESHIFLPCHYTYLRHFKLTPGVPKPYSVKNLYASVQFELPCPELDPLEIINMALAGDIQAMKSEILGFEDIRYMKTEKVVVENTENYELTCGGEFEETTFKCDSMQLAEIMWKYETSNLTFMLKSFIDERVFLTPTCALHFRSIKLTDEGVYNCYRRDLRLKHQWQKRAFIAFRLKVEKPRYRLPSKMDVLVGLTLLSSWAIILIFVWIIVTLWSYDAHKHAMMQAAERRRMFDKIARERSASLPNNFQLAEDSSALQ</sequence>
<dbReference type="AlphaFoldDB" id="A0A183SST0"/>
<evidence type="ECO:0000313" key="4">
    <source>
        <dbReference type="Proteomes" id="UP000275846"/>
    </source>
</evidence>
<accession>A0A183SST0</accession>
<dbReference type="Proteomes" id="UP000275846">
    <property type="component" value="Unassembled WGS sequence"/>
</dbReference>
<keyword evidence="4" id="KW-1185">Reference proteome</keyword>
<protein>
    <submittedName>
        <fullName evidence="5">Ig-like domain-containing protein</fullName>
    </submittedName>
</protein>
<evidence type="ECO:0000313" key="5">
    <source>
        <dbReference type="WBParaSite" id="SSLN_0000753401-mRNA-1"/>
    </source>
</evidence>
<evidence type="ECO:0000256" key="2">
    <source>
        <dbReference type="SAM" id="SignalP"/>
    </source>
</evidence>
<keyword evidence="1" id="KW-1133">Transmembrane helix</keyword>
<evidence type="ECO:0000256" key="1">
    <source>
        <dbReference type="SAM" id="Phobius"/>
    </source>
</evidence>
<feature type="chain" id="PRO_5043141313" evidence="2">
    <location>
        <begin position="22"/>
        <end position="576"/>
    </location>
</feature>
<feature type="transmembrane region" description="Helical" evidence="1">
    <location>
        <begin position="508"/>
        <end position="532"/>
    </location>
</feature>
<gene>
    <name evidence="3" type="ORF">SSLN_LOCUS7278</name>
</gene>
<name>A0A183SST0_SCHSO</name>
<reference evidence="3 4" key="2">
    <citation type="submission" date="2018-11" db="EMBL/GenBank/DDBJ databases">
        <authorList>
            <consortium name="Pathogen Informatics"/>
        </authorList>
    </citation>
    <scope>NUCLEOTIDE SEQUENCE [LARGE SCALE GENOMIC DNA]</scope>
    <source>
        <strain evidence="3 4">NST_G2</strain>
    </source>
</reference>